<dbReference type="SUPFAM" id="SSF56801">
    <property type="entry name" value="Acetyl-CoA synthetase-like"/>
    <property type="match status" value="1"/>
</dbReference>
<dbReference type="InterPro" id="IPR042099">
    <property type="entry name" value="ANL_N_sf"/>
</dbReference>
<evidence type="ECO:0000313" key="3">
    <source>
        <dbReference type="EMBL" id="AHB48893.1"/>
    </source>
</evidence>
<dbReference type="InterPro" id="IPR025110">
    <property type="entry name" value="AMP-bd_C"/>
</dbReference>
<dbReference type="PATRIC" id="fig|1029756.8.peg.2396"/>
<dbReference type="RefSeq" id="WP_023787653.1">
    <property type="nucleotide sequence ID" value="NC_022997.1"/>
</dbReference>
<reference evidence="3 4" key="1">
    <citation type="journal article" date="2014" name="Genome Announc.">
        <title>Complete Genome Sequence of Hyphomicrobium nitrativorans Strain NL23, a Denitrifying Bacterium Isolated from Biofilm of a Methanol-Fed Denitrification System Treating Seawater at the Montreal Biodome.</title>
        <authorList>
            <person name="Martineau C."/>
            <person name="Villeneuve C."/>
            <person name="Mauffrey F."/>
            <person name="Villemur R."/>
        </authorList>
    </citation>
    <scope>NUCLEOTIDE SEQUENCE [LARGE SCALE GENOMIC DNA]</scope>
    <source>
        <strain evidence="3">NL23</strain>
    </source>
</reference>
<evidence type="ECO:0000259" key="1">
    <source>
        <dbReference type="Pfam" id="PF00501"/>
    </source>
</evidence>
<dbReference type="KEGG" id="hni:W911_11545"/>
<keyword evidence="4" id="KW-1185">Reference proteome</keyword>
<dbReference type="InterPro" id="IPR050237">
    <property type="entry name" value="ATP-dep_AMP-bd_enzyme"/>
</dbReference>
<protein>
    <submittedName>
        <fullName evidence="3">AMP-dependent synthetase</fullName>
    </submittedName>
</protein>
<dbReference type="InterPro" id="IPR045851">
    <property type="entry name" value="AMP-bd_C_sf"/>
</dbReference>
<dbReference type="Gene3D" id="3.30.300.30">
    <property type="match status" value="1"/>
</dbReference>
<dbReference type="Pfam" id="PF13193">
    <property type="entry name" value="AMP-binding_C"/>
    <property type="match status" value="1"/>
</dbReference>
<organism evidence="3 4">
    <name type="scientific">Hyphomicrobium nitrativorans NL23</name>
    <dbReference type="NCBI Taxonomy" id="1029756"/>
    <lineage>
        <taxon>Bacteria</taxon>
        <taxon>Pseudomonadati</taxon>
        <taxon>Pseudomonadota</taxon>
        <taxon>Alphaproteobacteria</taxon>
        <taxon>Hyphomicrobiales</taxon>
        <taxon>Hyphomicrobiaceae</taxon>
        <taxon>Hyphomicrobium</taxon>
    </lineage>
</organism>
<dbReference type="PROSITE" id="PS00455">
    <property type="entry name" value="AMP_BINDING"/>
    <property type="match status" value="1"/>
</dbReference>
<dbReference type="HOGENOM" id="CLU_000022_59_7_5"/>
<feature type="domain" description="AMP-dependent synthetase/ligase" evidence="1">
    <location>
        <begin position="42"/>
        <end position="432"/>
    </location>
</feature>
<dbReference type="STRING" id="1029756.W911_11545"/>
<dbReference type="InterPro" id="IPR000873">
    <property type="entry name" value="AMP-dep_synth/lig_dom"/>
</dbReference>
<dbReference type="GO" id="GO:0016878">
    <property type="term" value="F:acid-thiol ligase activity"/>
    <property type="evidence" value="ECO:0007669"/>
    <property type="project" value="UniProtKB-ARBA"/>
</dbReference>
<name>V5SEE6_9HYPH</name>
<dbReference type="PANTHER" id="PTHR43767:SF1">
    <property type="entry name" value="NONRIBOSOMAL PEPTIDE SYNTHASE PES1 (EUROFUNG)-RELATED"/>
    <property type="match status" value="1"/>
</dbReference>
<sequence length="577" mass="63246">MVSTETARGAAAPHAYAWLRSYPKDVQWTMAAAPRPLFSLIETAAAEHPDRPCANFLGSSLTYREIADLVDRAAAGLQALGVIKGTKVGLFLPNSPTFIVYYFAVLKAGGVVVNYNPLYSLDELTFQVKDSETELMVTLDLKILFEKVERLLTDKVLKGAVVCSFPALLPATKAVLFKLFKSKELARPKASQARDVIRLEAEVLADPDTFTPVPIDPETDIAVLQYTGGTTGTPKGAMLTHANVYLNVEQIVRWAPALVQGQEKVLAVLPFFHVFAMTVVLNLGVRIAAEQILMPRFTLSDALDLITKHRPTLMPGVPTLFNAILNHPNIKSYDLTSLKFCISGGAALPLEIKERFEAVTRCALVEGYGLSETSPVVTCNPLDGPVKSGSIGLPLPGTIVSLRDLTDPTREVPQGERGEVCVAGPQVMKGYWNRPQDTQDQFVGEFVRTGDVGVMDKDGFFFIVDRIKDLIICSGYNVYPRRVEEALYEHAAVEEVIVVGIADKYRGEAPKAFVKLKDGEEATKAILMKHLEAKLSKIEMPADIEFRDTLPRTMIGKLSKKELKAEEVEKSKTKPGA</sequence>
<gene>
    <name evidence="3" type="ORF">W911_11545</name>
</gene>
<evidence type="ECO:0000259" key="2">
    <source>
        <dbReference type="Pfam" id="PF13193"/>
    </source>
</evidence>
<dbReference type="PANTHER" id="PTHR43767">
    <property type="entry name" value="LONG-CHAIN-FATTY-ACID--COA LIGASE"/>
    <property type="match status" value="1"/>
</dbReference>
<evidence type="ECO:0000313" key="4">
    <source>
        <dbReference type="Proteomes" id="UP000018542"/>
    </source>
</evidence>
<dbReference type="Gene3D" id="3.40.50.12780">
    <property type="entry name" value="N-terminal domain of ligase-like"/>
    <property type="match status" value="1"/>
</dbReference>
<dbReference type="OrthoDB" id="7488310at2"/>
<accession>V5SEE6</accession>
<proteinExistence type="predicted"/>
<dbReference type="AlphaFoldDB" id="V5SEE6"/>
<dbReference type="Proteomes" id="UP000018542">
    <property type="component" value="Chromosome"/>
</dbReference>
<feature type="domain" description="AMP-binding enzyme C-terminal" evidence="2">
    <location>
        <begin position="483"/>
        <end position="557"/>
    </location>
</feature>
<dbReference type="EMBL" id="CP006912">
    <property type="protein sequence ID" value="AHB48893.1"/>
    <property type="molecule type" value="Genomic_DNA"/>
</dbReference>
<dbReference type="InterPro" id="IPR020845">
    <property type="entry name" value="AMP-binding_CS"/>
</dbReference>
<dbReference type="Pfam" id="PF00501">
    <property type="entry name" value="AMP-binding"/>
    <property type="match status" value="1"/>
</dbReference>
<dbReference type="CDD" id="cd05936">
    <property type="entry name" value="FC-FACS_FadD_like"/>
    <property type="match status" value="1"/>
</dbReference>